<keyword evidence="3" id="KW-1185">Reference proteome</keyword>
<evidence type="ECO:0000313" key="3">
    <source>
        <dbReference type="Proteomes" id="UP000222523"/>
    </source>
</evidence>
<dbReference type="EMBL" id="LAHC01000186">
    <property type="protein sequence ID" value="PHJ84515.1"/>
    <property type="molecule type" value="Genomic_DNA"/>
</dbReference>
<feature type="region of interest" description="Disordered" evidence="1">
    <location>
        <begin position="239"/>
        <end position="295"/>
    </location>
</feature>
<feature type="region of interest" description="Disordered" evidence="1">
    <location>
        <begin position="324"/>
        <end position="377"/>
    </location>
</feature>
<evidence type="ECO:0000256" key="1">
    <source>
        <dbReference type="SAM" id="MobiDB-lite"/>
    </source>
</evidence>
<proteinExistence type="predicted"/>
<feature type="non-terminal residue" evidence="2">
    <location>
        <position position="1"/>
    </location>
</feature>
<name>A0ABX4KC62_NOSLI</name>
<comment type="caution">
    <text evidence="2">The sequence shown here is derived from an EMBL/GenBank/DDBJ whole genome shotgun (WGS) entry which is preliminary data.</text>
</comment>
<feature type="compositionally biased region" description="Basic residues" evidence="1">
    <location>
        <begin position="273"/>
        <end position="287"/>
    </location>
</feature>
<evidence type="ECO:0000313" key="2">
    <source>
        <dbReference type="EMBL" id="PHJ84515.1"/>
    </source>
</evidence>
<dbReference type="Proteomes" id="UP000222523">
    <property type="component" value="Unassembled WGS sequence"/>
</dbReference>
<reference evidence="2 3" key="1">
    <citation type="submission" date="2015-02" db="EMBL/GenBank/DDBJ databases">
        <title>Nostoc linckia genome annotation.</title>
        <authorList>
            <person name="Zhou Z."/>
        </authorList>
    </citation>
    <scope>NUCLEOTIDE SEQUENCE [LARGE SCALE GENOMIC DNA]</scope>
    <source>
        <strain evidence="3">z7</strain>
    </source>
</reference>
<sequence>AGDPGGAIVARTARKAGVHDDANAVERQARLGDRRGENQLALARRGRRDGGALEGGLDLAVQLVEADVGRQTSQPLGRPLDLGDAGQQGEQAALLFAQRAADGGRHFVLDPRFGCAAEVAEFERVAAALAFDHRRVIEQGRETSAVERRRHREQAEVRAERRLGVEREREAEITVEAALMDFVEQHGGHAGQLGIGLDAVDEDAFRENRHPRRGGALAVEAGRITEGAAHRFSRELGHAFGGGARGKPAGAEHQHLAGAPGLADECGRDRGRLARARRRHQHGRRAPAQHLEQVRQDGMDRQVGGHVGAVSGLGQAGKATRLLPSRLREGPGVGLSASQPVDAPRPPLAPPESGRGTAHARAQNSKNEKGGPLRARPIVCRRANGQKLPYCSLPTKPILVTPERLISARTRSTTS</sequence>
<gene>
    <name evidence="2" type="ORF">VF04_36165</name>
</gene>
<accession>A0ABX4KC62</accession>
<protein>
    <submittedName>
        <fullName evidence="2">Uncharacterized protein</fullName>
    </submittedName>
</protein>
<organism evidence="2 3">
    <name type="scientific">Nostoc linckia z7</name>
    <dbReference type="NCBI Taxonomy" id="1628745"/>
    <lineage>
        <taxon>Bacteria</taxon>
        <taxon>Bacillati</taxon>
        <taxon>Cyanobacteriota</taxon>
        <taxon>Cyanophyceae</taxon>
        <taxon>Nostocales</taxon>
        <taxon>Nostocaceae</taxon>
        <taxon>Nostoc</taxon>
    </lineage>
</organism>